<sequence length="169" mass="18929">LINQIVHIPCLQNVQSNVKNDKKTVTMNESNTVLAGVTVSLARSRIYLHSGDLVELVTQSRHQFLSIVHSFLEIGTQLLSLLIHIGQLLLVQIRHILLYRDRIDKQLNILGGSRDETGVEIAVRLVLHLLVGIESAGRRRPLQHSHGVAEVSCLLVDALLQLRQSIRHL</sequence>
<name>A0AAV5WIA4_9BILA</name>
<comment type="caution">
    <text evidence="1">The sequence shown here is derived from an EMBL/GenBank/DDBJ whole genome shotgun (WGS) entry which is preliminary data.</text>
</comment>
<gene>
    <name evidence="1" type="ORF">PFISCL1PPCAC_23308</name>
</gene>
<evidence type="ECO:0000313" key="2">
    <source>
        <dbReference type="Proteomes" id="UP001432322"/>
    </source>
</evidence>
<organism evidence="1 2">
    <name type="scientific">Pristionchus fissidentatus</name>
    <dbReference type="NCBI Taxonomy" id="1538716"/>
    <lineage>
        <taxon>Eukaryota</taxon>
        <taxon>Metazoa</taxon>
        <taxon>Ecdysozoa</taxon>
        <taxon>Nematoda</taxon>
        <taxon>Chromadorea</taxon>
        <taxon>Rhabditida</taxon>
        <taxon>Rhabditina</taxon>
        <taxon>Diplogasteromorpha</taxon>
        <taxon>Diplogasteroidea</taxon>
        <taxon>Neodiplogasteridae</taxon>
        <taxon>Pristionchus</taxon>
    </lineage>
</organism>
<reference evidence="1" key="1">
    <citation type="submission" date="2023-10" db="EMBL/GenBank/DDBJ databases">
        <title>Genome assembly of Pristionchus species.</title>
        <authorList>
            <person name="Yoshida K."/>
            <person name="Sommer R.J."/>
        </authorList>
    </citation>
    <scope>NUCLEOTIDE SEQUENCE</scope>
    <source>
        <strain evidence="1">RS5133</strain>
    </source>
</reference>
<protein>
    <recommendedName>
        <fullName evidence="3">G protein-coupled receptor</fullName>
    </recommendedName>
</protein>
<dbReference type="Proteomes" id="UP001432322">
    <property type="component" value="Unassembled WGS sequence"/>
</dbReference>
<evidence type="ECO:0000313" key="1">
    <source>
        <dbReference type="EMBL" id="GMT32011.1"/>
    </source>
</evidence>
<accession>A0AAV5WIA4</accession>
<feature type="non-terminal residue" evidence="1">
    <location>
        <position position="169"/>
    </location>
</feature>
<dbReference type="AlphaFoldDB" id="A0AAV5WIA4"/>
<proteinExistence type="predicted"/>
<dbReference type="EMBL" id="BTSY01000006">
    <property type="protein sequence ID" value="GMT32011.1"/>
    <property type="molecule type" value="Genomic_DNA"/>
</dbReference>
<evidence type="ECO:0008006" key="3">
    <source>
        <dbReference type="Google" id="ProtNLM"/>
    </source>
</evidence>
<keyword evidence="2" id="KW-1185">Reference proteome</keyword>
<feature type="non-terminal residue" evidence="1">
    <location>
        <position position="1"/>
    </location>
</feature>